<dbReference type="FunFam" id="3.40.640.10:FF:000089">
    <property type="entry name" value="Aminotransferase, DegT/DnrJ/EryC1/StrS family"/>
    <property type="match status" value="1"/>
</dbReference>
<dbReference type="InterPro" id="IPR015424">
    <property type="entry name" value="PyrdxlP-dep_Trfase"/>
</dbReference>
<dbReference type="Gene3D" id="3.40.640.10">
    <property type="entry name" value="Type I PLP-dependent aspartate aminotransferase-like (Major domain)"/>
    <property type="match status" value="1"/>
</dbReference>
<dbReference type="GO" id="GO:0000271">
    <property type="term" value="P:polysaccharide biosynthetic process"/>
    <property type="evidence" value="ECO:0007669"/>
    <property type="project" value="TreeGrafter"/>
</dbReference>
<comment type="caution">
    <text evidence="6">The sequence shown here is derived from an EMBL/GenBank/DDBJ whole genome shotgun (WGS) entry which is preliminary data.</text>
</comment>
<evidence type="ECO:0000256" key="2">
    <source>
        <dbReference type="ARBA" id="ARBA00037999"/>
    </source>
</evidence>
<dbReference type="Pfam" id="PF01041">
    <property type="entry name" value="DegT_DnrJ_EryC1"/>
    <property type="match status" value="1"/>
</dbReference>
<feature type="modified residue" description="N6-(pyridoxal phosphate)lysine" evidence="4">
    <location>
        <position position="206"/>
    </location>
</feature>
<dbReference type="AlphaFoldDB" id="A0A2S5CT43"/>
<dbReference type="PANTHER" id="PTHR30244:SF42">
    <property type="entry name" value="UDP-2-ACETAMIDO-2-DEOXY-3-OXO-D-GLUCURONATE AMINOTRANSFERASE"/>
    <property type="match status" value="1"/>
</dbReference>
<keyword evidence="6" id="KW-0032">Aminotransferase</keyword>
<evidence type="ECO:0000256" key="4">
    <source>
        <dbReference type="PIRSR" id="PIRSR000390-2"/>
    </source>
</evidence>
<protein>
    <submittedName>
        <fullName evidence="6">DegT/DnrJ/EryC1/StrS family aminotransferase</fullName>
    </submittedName>
</protein>
<comment type="similarity">
    <text evidence="2 5">Belongs to the DegT/DnrJ/EryC1 family.</text>
</comment>
<feature type="active site" description="Proton acceptor" evidence="3">
    <location>
        <position position="206"/>
    </location>
</feature>
<dbReference type="GO" id="GO:0008483">
    <property type="term" value="F:transaminase activity"/>
    <property type="evidence" value="ECO:0007669"/>
    <property type="project" value="UniProtKB-KW"/>
</dbReference>
<evidence type="ECO:0000256" key="3">
    <source>
        <dbReference type="PIRSR" id="PIRSR000390-1"/>
    </source>
</evidence>
<evidence type="ECO:0000256" key="5">
    <source>
        <dbReference type="RuleBase" id="RU004508"/>
    </source>
</evidence>
<dbReference type="SUPFAM" id="SSF53383">
    <property type="entry name" value="PLP-dependent transferases"/>
    <property type="match status" value="1"/>
</dbReference>
<evidence type="ECO:0000313" key="7">
    <source>
        <dbReference type="Proteomes" id="UP000237423"/>
    </source>
</evidence>
<keyword evidence="6" id="KW-0808">Transferase</keyword>
<evidence type="ECO:0000256" key="1">
    <source>
        <dbReference type="ARBA" id="ARBA00022898"/>
    </source>
</evidence>
<keyword evidence="1 4" id="KW-0663">Pyridoxal phosphate</keyword>
<gene>
    <name evidence="6" type="ORF">AADEFJLK_01016</name>
</gene>
<proteinExistence type="inferred from homology"/>
<organism evidence="6 7">
    <name type="scientific">Methylovulum psychrotolerans</name>
    <dbReference type="NCBI Taxonomy" id="1704499"/>
    <lineage>
        <taxon>Bacteria</taxon>
        <taxon>Pseudomonadati</taxon>
        <taxon>Pseudomonadota</taxon>
        <taxon>Gammaproteobacteria</taxon>
        <taxon>Methylococcales</taxon>
        <taxon>Methylococcaceae</taxon>
        <taxon>Methylovulum</taxon>
    </lineage>
</organism>
<dbReference type="GO" id="GO:0030170">
    <property type="term" value="F:pyridoxal phosphate binding"/>
    <property type="evidence" value="ECO:0007669"/>
    <property type="project" value="UniProtKB-ARBA"/>
</dbReference>
<dbReference type="PANTHER" id="PTHR30244">
    <property type="entry name" value="TRANSAMINASE"/>
    <property type="match status" value="1"/>
</dbReference>
<dbReference type="InterPro" id="IPR000653">
    <property type="entry name" value="DegT/StrS_aminotransferase"/>
</dbReference>
<accession>A0A2S5CT43</accession>
<dbReference type="InterPro" id="IPR015422">
    <property type="entry name" value="PyrdxlP-dep_Trfase_small"/>
</dbReference>
<dbReference type="Proteomes" id="UP000237423">
    <property type="component" value="Unassembled WGS sequence"/>
</dbReference>
<dbReference type="Gene3D" id="3.90.1150.10">
    <property type="entry name" value="Aspartate Aminotransferase, domain 1"/>
    <property type="match status" value="1"/>
</dbReference>
<reference evidence="6 7" key="1">
    <citation type="submission" date="2017-11" db="EMBL/GenBank/DDBJ databases">
        <title>Draft Genome Sequence of Methylobacter psychrotolerans Sph1T, an Obligate Methanotroph from Low-Temperature Environments.</title>
        <authorList>
            <person name="Oshkin I.Y."/>
            <person name="Miroshnikov K."/>
            <person name="Belova S.E."/>
            <person name="Korzhenkov A."/>
            <person name="Toshchakov S.V."/>
            <person name="Dedysh S.N."/>
        </authorList>
    </citation>
    <scope>NUCLEOTIDE SEQUENCE [LARGE SCALE GENOMIC DNA]</scope>
    <source>
        <strain evidence="6 7">Sph1</strain>
    </source>
</reference>
<dbReference type="InterPro" id="IPR015421">
    <property type="entry name" value="PyrdxlP-dep_Trfase_major"/>
</dbReference>
<dbReference type="CDD" id="cd00616">
    <property type="entry name" value="AHBA_syn"/>
    <property type="match status" value="1"/>
</dbReference>
<dbReference type="PIRSF" id="PIRSF000390">
    <property type="entry name" value="PLP_StrS"/>
    <property type="match status" value="1"/>
</dbReference>
<dbReference type="EMBL" id="PGFZ01000001">
    <property type="protein sequence ID" value="POZ53974.1"/>
    <property type="molecule type" value="Genomic_DNA"/>
</dbReference>
<sequence length="384" mass="41979">MIGPYQLHNNIHNTLWKQGNNMIPMVNLKAQYAEIKDEVEQGLAQTIENCSFILGPNVQAFEQETAAYLGVKHAIGVASGTDALHLALLAEGIGKGDEVITTAFTFIATAEAIKYVGAVPVFVDIDPRTFNIAPEAIINAITSRTKAVMPVHLFGQPADMEQIEQICQEHNLKLIEDCCQSFGASVGGKQTGSIGDAAGFSFFPSKNLGGFGDGGLVVTNSDTTAAKLKQLRNHGSNVRYYHEVIGYNSRLDEMQAVILRAKLKRIDQYNQGRRRVAHRYSELLAGLPLTTPLEDGLGVHVYHQYTLLSERRDEIMQALQAQQIACAVYYPVPLHQQVAFKEECEGLSLPVTETVAAQCFSLPICPYLSDGDIKTITDTIKAAL</sequence>
<evidence type="ECO:0000313" key="6">
    <source>
        <dbReference type="EMBL" id="POZ53974.1"/>
    </source>
</evidence>
<name>A0A2S5CT43_9GAMM</name>